<dbReference type="Pfam" id="PF04324">
    <property type="entry name" value="Fer2_BFD"/>
    <property type="match status" value="1"/>
</dbReference>
<keyword evidence="12" id="KW-1185">Reference proteome</keyword>
<dbReference type="InterPro" id="IPR041854">
    <property type="entry name" value="BFD-like_2Fe2S-bd_dom_sf"/>
</dbReference>
<evidence type="ECO:0000256" key="1">
    <source>
        <dbReference type="ARBA" id="ARBA00022448"/>
    </source>
</evidence>
<dbReference type="InterPro" id="IPR007419">
    <property type="entry name" value="BFD-like_2Fe2S-bd_dom"/>
</dbReference>
<feature type="domain" description="BFD-like [2Fe-2S]-binding" evidence="10">
    <location>
        <begin position="15"/>
        <end position="63"/>
    </location>
</feature>
<evidence type="ECO:0000259" key="10">
    <source>
        <dbReference type="Pfam" id="PF04324"/>
    </source>
</evidence>
<evidence type="ECO:0000256" key="9">
    <source>
        <dbReference type="ARBA" id="ARBA00046332"/>
    </source>
</evidence>
<name>A0ABW2A5J7_9GAMM</name>
<reference evidence="12" key="1">
    <citation type="journal article" date="2019" name="Int. J. Syst. Evol. Microbiol.">
        <title>The Global Catalogue of Microorganisms (GCM) 10K type strain sequencing project: providing services to taxonomists for standard genome sequencing and annotation.</title>
        <authorList>
            <consortium name="The Broad Institute Genomics Platform"/>
            <consortium name="The Broad Institute Genome Sequencing Center for Infectious Disease"/>
            <person name="Wu L."/>
            <person name="Ma J."/>
        </authorList>
    </citation>
    <scope>NUCLEOTIDE SEQUENCE [LARGE SCALE GENOMIC DNA]</scope>
    <source>
        <strain evidence="12">NBRC 111756</strain>
    </source>
</reference>
<gene>
    <name evidence="11" type="ORF">ACFQDL_22720</name>
</gene>
<dbReference type="PANTHER" id="PTHR37424:SF1">
    <property type="entry name" value="BACTERIOFERRITIN-ASSOCIATED FERREDOXIN"/>
    <property type="match status" value="1"/>
</dbReference>
<evidence type="ECO:0000313" key="11">
    <source>
        <dbReference type="EMBL" id="MFC6672569.1"/>
    </source>
</evidence>
<comment type="similarity">
    <text evidence="9">Belongs to the Bfd family.</text>
</comment>
<keyword evidence="6" id="KW-0411">Iron-sulfur</keyword>
<evidence type="ECO:0000256" key="8">
    <source>
        <dbReference type="ARBA" id="ARBA00039386"/>
    </source>
</evidence>
<dbReference type="Proteomes" id="UP001596422">
    <property type="component" value="Unassembled WGS sequence"/>
</dbReference>
<dbReference type="InterPro" id="IPR052371">
    <property type="entry name" value="BFD-associated_ferredoxin"/>
</dbReference>
<dbReference type="Gene3D" id="1.10.10.1100">
    <property type="entry name" value="BFD-like [2Fe-2S]-binding domain"/>
    <property type="match status" value="1"/>
</dbReference>
<evidence type="ECO:0000256" key="3">
    <source>
        <dbReference type="ARBA" id="ARBA00022723"/>
    </source>
</evidence>
<dbReference type="PANTHER" id="PTHR37424">
    <property type="entry name" value="BACTERIOFERRITIN-ASSOCIATED FERREDOXIN"/>
    <property type="match status" value="1"/>
</dbReference>
<dbReference type="EMBL" id="JBHSWE010000001">
    <property type="protein sequence ID" value="MFC6672569.1"/>
    <property type="molecule type" value="Genomic_DNA"/>
</dbReference>
<evidence type="ECO:0000256" key="4">
    <source>
        <dbReference type="ARBA" id="ARBA00022982"/>
    </source>
</evidence>
<proteinExistence type="inferred from homology"/>
<keyword evidence="1" id="KW-0813">Transport</keyword>
<dbReference type="RefSeq" id="WP_379911007.1">
    <property type="nucleotide sequence ID" value="NZ_JBHSWE010000001.1"/>
</dbReference>
<evidence type="ECO:0000256" key="7">
    <source>
        <dbReference type="ARBA" id="ARBA00034078"/>
    </source>
</evidence>
<evidence type="ECO:0000256" key="2">
    <source>
        <dbReference type="ARBA" id="ARBA00022714"/>
    </source>
</evidence>
<protein>
    <recommendedName>
        <fullName evidence="8">Bacterioferritin-associated ferredoxin</fullName>
    </recommendedName>
</protein>
<keyword evidence="5" id="KW-0408">Iron</keyword>
<evidence type="ECO:0000313" key="12">
    <source>
        <dbReference type="Proteomes" id="UP001596422"/>
    </source>
</evidence>
<comment type="cofactor">
    <cofactor evidence="7">
        <name>[2Fe-2S] cluster</name>
        <dbReference type="ChEBI" id="CHEBI:190135"/>
    </cofactor>
</comment>
<sequence length="67" mass="7035">MAGRPCEGVEDQGSIVCACFQVGEKRIRRVLDQGSQSVESLGRHLGCGTNCGSCIPELKALIAKSKG</sequence>
<keyword evidence="3" id="KW-0479">Metal-binding</keyword>
<keyword evidence="2" id="KW-0001">2Fe-2S</keyword>
<organism evidence="11 12">
    <name type="scientific">Marinobacterium aestuariivivens</name>
    <dbReference type="NCBI Taxonomy" id="1698799"/>
    <lineage>
        <taxon>Bacteria</taxon>
        <taxon>Pseudomonadati</taxon>
        <taxon>Pseudomonadota</taxon>
        <taxon>Gammaproteobacteria</taxon>
        <taxon>Oceanospirillales</taxon>
        <taxon>Oceanospirillaceae</taxon>
        <taxon>Marinobacterium</taxon>
    </lineage>
</organism>
<evidence type="ECO:0000256" key="5">
    <source>
        <dbReference type="ARBA" id="ARBA00023004"/>
    </source>
</evidence>
<accession>A0ABW2A5J7</accession>
<comment type="caution">
    <text evidence="11">The sequence shown here is derived from an EMBL/GenBank/DDBJ whole genome shotgun (WGS) entry which is preliminary data.</text>
</comment>
<evidence type="ECO:0000256" key="6">
    <source>
        <dbReference type="ARBA" id="ARBA00023014"/>
    </source>
</evidence>
<keyword evidence="4" id="KW-0249">Electron transport</keyword>